<dbReference type="Gene3D" id="3.30.70.1060">
    <property type="entry name" value="Dimeric alpha+beta barrel"/>
    <property type="match status" value="1"/>
</dbReference>
<evidence type="ECO:0000313" key="4">
    <source>
        <dbReference type="Proteomes" id="UP000294508"/>
    </source>
</evidence>
<dbReference type="SUPFAM" id="SSF54909">
    <property type="entry name" value="Dimeric alpha+beta barrel"/>
    <property type="match status" value="1"/>
</dbReference>
<dbReference type="PANTHER" id="PTHR35174:SF3">
    <property type="entry name" value="BLL7171 PROTEIN"/>
    <property type="match status" value="1"/>
</dbReference>
<comment type="similarity">
    <text evidence="1">Belongs to the YciI family.</text>
</comment>
<reference evidence="3 4" key="1">
    <citation type="journal article" date="2015" name="Stand. Genomic Sci.">
        <title>Genomic Encyclopedia of Bacterial and Archaeal Type Strains, Phase III: the genomes of soil and plant-associated and newly described type strains.</title>
        <authorList>
            <person name="Whitman W.B."/>
            <person name="Woyke T."/>
            <person name="Klenk H.P."/>
            <person name="Zhou Y."/>
            <person name="Lilburn T.G."/>
            <person name="Beck B.J."/>
            <person name="De Vos P."/>
            <person name="Vandamme P."/>
            <person name="Eisen J.A."/>
            <person name="Garrity G."/>
            <person name="Hugenholtz P."/>
            <person name="Kyrpides N.C."/>
        </authorList>
    </citation>
    <scope>NUCLEOTIDE SEQUENCE [LARGE SCALE GENOMIC DNA]</scope>
    <source>
        <strain evidence="3 4">VKM Ac-2572</strain>
    </source>
</reference>
<feature type="domain" description="YCII-related" evidence="2">
    <location>
        <begin position="1"/>
        <end position="88"/>
    </location>
</feature>
<dbReference type="InterPro" id="IPR005545">
    <property type="entry name" value="YCII"/>
</dbReference>
<dbReference type="RefSeq" id="WP_132213310.1">
    <property type="nucleotide sequence ID" value="NZ_SLWN01000014.1"/>
</dbReference>
<dbReference type="OrthoDB" id="3829039at2"/>
<dbReference type="PANTHER" id="PTHR35174">
    <property type="entry name" value="BLL7171 PROTEIN-RELATED"/>
    <property type="match status" value="1"/>
</dbReference>
<dbReference type="InterPro" id="IPR011008">
    <property type="entry name" value="Dimeric_a/b-barrel"/>
</dbReference>
<dbReference type="AlphaFoldDB" id="A0A4R2H562"/>
<evidence type="ECO:0000313" key="3">
    <source>
        <dbReference type="EMBL" id="TCO19041.1"/>
    </source>
</evidence>
<gene>
    <name evidence="3" type="ORF">EV652_11417</name>
</gene>
<dbReference type="Pfam" id="PF03795">
    <property type="entry name" value="YCII"/>
    <property type="match status" value="1"/>
</dbReference>
<name>A0A4R2H562_9ACTN</name>
<organism evidence="3 4">
    <name type="scientific">Kribbella steppae</name>
    <dbReference type="NCBI Taxonomy" id="2512223"/>
    <lineage>
        <taxon>Bacteria</taxon>
        <taxon>Bacillati</taxon>
        <taxon>Actinomycetota</taxon>
        <taxon>Actinomycetes</taxon>
        <taxon>Propionibacteriales</taxon>
        <taxon>Kribbellaceae</taxon>
        <taxon>Kribbella</taxon>
    </lineage>
</organism>
<evidence type="ECO:0000259" key="2">
    <source>
        <dbReference type="Pfam" id="PF03795"/>
    </source>
</evidence>
<protein>
    <recommendedName>
        <fullName evidence="2">YCII-related domain-containing protein</fullName>
    </recommendedName>
</protein>
<comment type="caution">
    <text evidence="3">The sequence shown here is derived from an EMBL/GenBank/DDBJ whole genome shotgun (WGS) entry which is preliminary data.</text>
</comment>
<dbReference type="Proteomes" id="UP000294508">
    <property type="component" value="Unassembled WGS sequence"/>
</dbReference>
<accession>A0A4R2H562</accession>
<proteinExistence type="inferred from homology"/>
<dbReference type="EMBL" id="SLWN01000014">
    <property type="protein sequence ID" value="TCO19041.1"/>
    <property type="molecule type" value="Genomic_DNA"/>
</dbReference>
<sequence length="103" mass="10868">MKYVVMIYGADAARHVPAVKAELVATGELVSAEELQLPSEGRIVRIRDDAQSVTAGPFVPTDHQVSGMVLIDVADDARAEAVAARISAIVGDRVELRGTLISA</sequence>
<evidence type="ECO:0000256" key="1">
    <source>
        <dbReference type="ARBA" id="ARBA00007689"/>
    </source>
</evidence>
<keyword evidence="4" id="KW-1185">Reference proteome</keyword>